<evidence type="ECO:0008006" key="4">
    <source>
        <dbReference type="Google" id="ProtNLM"/>
    </source>
</evidence>
<comment type="caution">
    <text evidence="2">The sequence shown here is derived from an EMBL/GenBank/DDBJ whole genome shotgun (WGS) entry which is preliminary data.</text>
</comment>
<name>A0A2T1HLS7_9HYPH</name>
<keyword evidence="3" id="KW-1185">Reference proteome</keyword>
<reference evidence="3" key="1">
    <citation type="submission" date="2018-03" db="EMBL/GenBank/DDBJ databases">
        <authorList>
            <person name="Sun L."/>
            <person name="Liu H."/>
            <person name="Chen W."/>
            <person name="Huang K."/>
            <person name="Liu W."/>
            <person name="Gao X."/>
        </authorList>
    </citation>
    <scope>NUCLEOTIDE SEQUENCE [LARGE SCALE GENOMIC DNA]</scope>
    <source>
        <strain evidence="3">SH9</strain>
    </source>
</reference>
<dbReference type="AlphaFoldDB" id="A0A2T1HLS7"/>
<dbReference type="Proteomes" id="UP000239772">
    <property type="component" value="Unassembled WGS sequence"/>
</dbReference>
<organism evidence="2 3">
    <name type="scientific">Alsobacter soli</name>
    <dbReference type="NCBI Taxonomy" id="2109933"/>
    <lineage>
        <taxon>Bacteria</taxon>
        <taxon>Pseudomonadati</taxon>
        <taxon>Pseudomonadota</taxon>
        <taxon>Alphaproteobacteria</taxon>
        <taxon>Hyphomicrobiales</taxon>
        <taxon>Alsobacteraceae</taxon>
        <taxon>Alsobacter</taxon>
    </lineage>
</organism>
<evidence type="ECO:0000256" key="1">
    <source>
        <dbReference type="SAM" id="SignalP"/>
    </source>
</evidence>
<proteinExistence type="predicted"/>
<gene>
    <name evidence="2" type="ORF">SLNSH_23150</name>
</gene>
<protein>
    <recommendedName>
        <fullName evidence="4">CopL family metal-binding regulatory protein</fullName>
    </recommendedName>
</protein>
<keyword evidence="1" id="KW-0732">Signal</keyword>
<feature type="signal peptide" evidence="1">
    <location>
        <begin position="1"/>
        <end position="24"/>
    </location>
</feature>
<evidence type="ECO:0000313" key="2">
    <source>
        <dbReference type="EMBL" id="PSC02604.1"/>
    </source>
</evidence>
<evidence type="ECO:0000313" key="3">
    <source>
        <dbReference type="Proteomes" id="UP000239772"/>
    </source>
</evidence>
<sequence>MLLRLKGPILVVLFAITLALAAFAAPRAMAHEGHQSAPASIALADRDAIPVTALGDQAERTKAGAPAASCDMNPNVCGGAGGHSDEGQACCGMGLCHVFQANAGALLGSPTAVRAAKLIPSDEQVRPSGAGGLDRPPRTV</sequence>
<accession>A0A2T1HLS7</accession>
<feature type="chain" id="PRO_5015672136" description="CopL family metal-binding regulatory protein" evidence="1">
    <location>
        <begin position="25"/>
        <end position="140"/>
    </location>
</feature>
<dbReference type="EMBL" id="PVZS01000046">
    <property type="protein sequence ID" value="PSC02604.1"/>
    <property type="molecule type" value="Genomic_DNA"/>
</dbReference>